<organism evidence="1 2">
    <name type="scientific">Ensifer adhaerens</name>
    <name type="common">Sinorhizobium morelense</name>
    <dbReference type="NCBI Taxonomy" id="106592"/>
    <lineage>
        <taxon>Bacteria</taxon>
        <taxon>Pseudomonadati</taxon>
        <taxon>Pseudomonadota</taxon>
        <taxon>Alphaproteobacteria</taxon>
        <taxon>Hyphomicrobiales</taxon>
        <taxon>Rhizobiaceae</taxon>
        <taxon>Sinorhizobium/Ensifer group</taxon>
        <taxon>Ensifer</taxon>
    </lineage>
</organism>
<proteinExistence type="predicted"/>
<keyword evidence="2" id="KW-1185">Reference proteome</keyword>
<name>A0ACC5T5H0_ENSAD</name>
<dbReference type="EMBL" id="JAGGJR010000017">
    <property type="protein sequence ID" value="MBP1876366.1"/>
    <property type="molecule type" value="Genomic_DNA"/>
</dbReference>
<evidence type="ECO:0000313" key="2">
    <source>
        <dbReference type="Proteomes" id="UP000823773"/>
    </source>
</evidence>
<evidence type="ECO:0000313" key="1">
    <source>
        <dbReference type="EMBL" id="MBP1876366.1"/>
    </source>
</evidence>
<protein>
    <submittedName>
        <fullName evidence="1">Uncharacterized protein</fullName>
    </submittedName>
</protein>
<sequence length="190" mass="21007">MRELSTGRGAQMRSTKKAGLPELLPQPERNRHPSIQRPWHQHPRRTRSRLSSRAPATGAGAPIRGEMRSCLQSWTTLFDDSDTGLHLETVSDQHLIAPGQLSPGRANARRYALTARPVGRGSLRARSPGRRSPTTLMLPIAAARCPTRLALPSFGLILHCTRRRLSGPGFMAACRLHAKNLFAQNRRTTS</sequence>
<gene>
    <name evidence="1" type="ORF">J2Z19_006116</name>
</gene>
<comment type="caution">
    <text evidence="1">The sequence shown here is derived from an EMBL/GenBank/DDBJ whole genome shotgun (WGS) entry which is preliminary data.</text>
</comment>
<accession>A0ACC5T5H0</accession>
<dbReference type="Proteomes" id="UP000823773">
    <property type="component" value="Unassembled WGS sequence"/>
</dbReference>
<reference evidence="1" key="1">
    <citation type="submission" date="2021-03" db="EMBL/GenBank/DDBJ databases">
        <title>Genomic Encyclopedia of Type Strains, Phase IV (KMG-IV): sequencing the most valuable type-strain genomes for metagenomic binning, comparative biology and taxonomic classification.</title>
        <authorList>
            <person name="Goeker M."/>
        </authorList>
    </citation>
    <scope>NUCLEOTIDE SEQUENCE</scope>
    <source>
        <strain evidence="1">DSM 18131</strain>
    </source>
</reference>